<reference evidence="1 2" key="1">
    <citation type="submission" date="2023-07" db="EMBL/GenBank/DDBJ databases">
        <title>Comparative genomics of wheat-associated soil bacteria to identify genetic determinants of phenazine resistance.</title>
        <authorList>
            <person name="Mouncey N."/>
        </authorList>
    </citation>
    <scope>NUCLEOTIDE SEQUENCE [LARGE SCALE GENOMIC DNA]</scope>
    <source>
        <strain evidence="1 2">B3I12</strain>
    </source>
</reference>
<proteinExistence type="predicted"/>
<organism evidence="1 2">
    <name type="scientific">Streptomyces africanus</name>
    <dbReference type="NCBI Taxonomy" id="231024"/>
    <lineage>
        <taxon>Bacteria</taxon>
        <taxon>Bacillati</taxon>
        <taxon>Actinomycetota</taxon>
        <taxon>Actinomycetes</taxon>
        <taxon>Kitasatosporales</taxon>
        <taxon>Streptomycetaceae</taxon>
        <taxon>Streptomyces</taxon>
    </lineage>
</organism>
<dbReference type="EMBL" id="JAUSYP010000001">
    <property type="protein sequence ID" value="MDQ0745817.1"/>
    <property type="molecule type" value="Genomic_DNA"/>
</dbReference>
<evidence type="ECO:0000313" key="2">
    <source>
        <dbReference type="Proteomes" id="UP001232755"/>
    </source>
</evidence>
<accession>A0ABU0QEK3</accession>
<dbReference type="Proteomes" id="UP001232755">
    <property type="component" value="Unassembled WGS sequence"/>
</dbReference>
<sequence>MGELLSSEIEFRSEVFQLMVVGQSGSRPKREVAIRITALEPGGVLG</sequence>
<name>A0ABU0QEK3_9ACTN</name>
<gene>
    <name evidence="1" type="ORF">QF034_000048</name>
</gene>
<keyword evidence="2" id="KW-1185">Reference proteome</keyword>
<protein>
    <submittedName>
        <fullName evidence="1">Uncharacterized protein</fullName>
    </submittedName>
</protein>
<comment type="caution">
    <text evidence="1">The sequence shown here is derived from an EMBL/GenBank/DDBJ whole genome shotgun (WGS) entry which is preliminary data.</text>
</comment>
<dbReference type="RefSeq" id="WP_307172962.1">
    <property type="nucleotide sequence ID" value="NZ_JAUSYP010000001.1"/>
</dbReference>
<evidence type="ECO:0000313" key="1">
    <source>
        <dbReference type="EMBL" id="MDQ0745817.1"/>
    </source>
</evidence>